<dbReference type="GO" id="GO:0003677">
    <property type="term" value="F:DNA binding"/>
    <property type="evidence" value="ECO:0007669"/>
    <property type="project" value="UniProtKB-KW"/>
</dbReference>
<evidence type="ECO:0000313" key="5">
    <source>
        <dbReference type="Proteomes" id="UP000051015"/>
    </source>
</evidence>
<dbReference type="OrthoDB" id="4427456at2"/>
<dbReference type="InterPro" id="IPR001387">
    <property type="entry name" value="Cro/C1-type_HTH"/>
</dbReference>
<dbReference type="Proteomes" id="UP000051015">
    <property type="component" value="Unassembled WGS sequence"/>
</dbReference>
<feature type="domain" description="HTH cro/C1-type" evidence="3">
    <location>
        <begin position="7"/>
        <end position="61"/>
    </location>
</feature>
<sequence length="189" mass="21673">MEIHKRLRCAREVSGLTQQAVANSLFVTRQTVSRWETGSREPSLTVLHDLSMLYGISISELIGQESITERKVNFFAILGNVVFDFLLIATVGFGTLLLLLIGWMISGCLVWGPLYAVYMWLFNVGELNFVLFSYHPQGVAEAFCYLLTFLVGLFLIYIMLFVHKLLYKMSKSYVKYTLKTIRYTTIKKN</sequence>
<keyword evidence="2" id="KW-0472">Membrane</keyword>
<keyword evidence="2" id="KW-0812">Transmembrane</keyword>
<dbReference type="RefSeq" id="WP_057876084.1">
    <property type="nucleotide sequence ID" value="NZ_AYZD01000017.1"/>
</dbReference>
<dbReference type="STRING" id="1423725.FC19_GL001071"/>
<dbReference type="EMBL" id="AYZD01000017">
    <property type="protein sequence ID" value="KRM96006.1"/>
    <property type="molecule type" value="Genomic_DNA"/>
</dbReference>
<dbReference type="PROSITE" id="PS50943">
    <property type="entry name" value="HTH_CROC1"/>
    <property type="match status" value="1"/>
</dbReference>
<feature type="transmembrane region" description="Helical" evidence="2">
    <location>
        <begin position="100"/>
        <end position="121"/>
    </location>
</feature>
<dbReference type="PANTHER" id="PTHR46558:SF13">
    <property type="entry name" value="HTH-TYPE TRANSCRIPTIONAL REGULATOR IMMR"/>
    <property type="match status" value="1"/>
</dbReference>
<feature type="transmembrane region" description="Helical" evidence="2">
    <location>
        <begin position="142"/>
        <end position="162"/>
    </location>
</feature>
<reference evidence="4 5" key="1">
    <citation type="journal article" date="2015" name="Genome Announc.">
        <title>Expanding the biotechnology potential of lactobacilli through comparative genomics of 213 strains and associated genera.</title>
        <authorList>
            <person name="Sun Z."/>
            <person name="Harris H.M."/>
            <person name="McCann A."/>
            <person name="Guo C."/>
            <person name="Argimon S."/>
            <person name="Zhang W."/>
            <person name="Yang X."/>
            <person name="Jeffery I.B."/>
            <person name="Cooney J.C."/>
            <person name="Kagawa T.F."/>
            <person name="Liu W."/>
            <person name="Song Y."/>
            <person name="Salvetti E."/>
            <person name="Wrobel A."/>
            <person name="Rasinkangas P."/>
            <person name="Parkhill J."/>
            <person name="Rea M.C."/>
            <person name="O'Sullivan O."/>
            <person name="Ritari J."/>
            <person name="Douillard F.P."/>
            <person name="Paul Ross R."/>
            <person name="Yang R."/>
            <person name="Briner A.E."/>
            <person name="Felis G.E."/>
            <person name="de Vos W.M."/>
            <person name="Barrangou R."/>
            <person name="Klaenhammer T.R."/>
            <person name="Caufield P.W."/>
            <person name="Cui Y."/>
            <person name="Zhang H."/>
            <person name="O'Toole P.W."/>
        </authorList>
    </citation>
    <scope>NUCLEOTIDE SEQUENCE [LARGE SCALE GENOMIC DNA]</scope>
    <source>
        <strain evidence="4 5">DSM 21051</strain>
    </source>
</reference>
<accession>A0A0R2D6H9</accession>
<dbReference type="Gene3D" id="1.10.260.40">
    <property type="entry name" value="lambda repressor-like DNA-binding domains"/>
    <property type="match status" value="1"/>
</dbReference>
<feature type="transmembrane region" description="Helical" evidence="2">
    <location>
        <begin position="74"/>
        <end position="94"/>
    </location>
</feature>
<protein>
    <recommendedName>
        <fullName evidence="3">HTH cro/C1-type domain-containing protein</fullName>
    </recommendedName>
</protein>
<comment type="caution">
    <text evidence="4">The sequence shown here is derived from an EMBL/GenBank/DDBJ whole genome shotgun (WGS) entry which is preliminary data.</text>
</comment>
<proteinExistence type="predicted"/>
<keyword evidence="2" id="KW-1133">Transmembrane helix</keyword>
<dbReference type="SUPFAM" id="SSF47413">
    <property type="entry name" value="lambda repressor-like DNA-binding domains"/>
    <property type="match status" value="1"/>
</dbReference>
<keyword evidence="5" id="KW-1185">Reference proteome</keyword>
<dbReference type="CDD" id="cd00093">
    <property type="entry name" value="HTH_XRE"/>
    <property type="match status" value="1"/>
</dbReference>
<dbReference type="InterPro" id="IPR010982">
    <property type="entry name" value="Lambda_DNA-bd_dom_sf"/>
</dbReference>
<evidence type="ECO:0000259" key="3">
    <source>
        <dbReference type="PROSITE" id="PS50943"/>
    </source>
</evidence>
<dbReference type="PANTHER" id="PTHR46558">
    <property type="entry name" value="TRACRIPTIONAL REGULATORY PROTEIN-RELATED-RELATED"/>
    <property type="match status" value="1"/>
</dbReference>
<evidence type="ECO:0000313" key="4">
    <source>
        <dbReference type="EMBL" id="KRM96006.1"/>
    </source>
</evidence>
<gene>
    <name evidence="4" type="ORF">FC19_GL001071</name>
</gene>
<dbReference type="Pfam" id="PF01381">
    <property type="entry name" value="HTH_3"/>
    <property type="match status" value="1"/>
</dbReference>
<dbReference type="PATRIC" id="fig|1423725.3.peg.1102"/>
<dbReference type="AlphaFoldDB" id="A0A0R2D6H9"/>
<evidence type="ECO:0000256" key="1">
    <source>
        <dbReference type="ARBA" id="ARBA00023125"/>
    </source>
</evidence>
<keyword evidence="1" id="KW-0238">DNA-binding</keyword>
<organism evidence="4 5">
    <name type="scientific">Liquorilactobacillus aquaticus DSM 21051</name>
    <dbReference type="NCBI Taxonomy" id="1423725"/>
    <lineage>
        <taxon>Bacteria</taxon>
        <taxon>Bacillati</taxon>
        <taxon>Bacillota</taxon>
        <taxon>Bacilli</taxon>
        <taxon>Lactobacillales</taxon>
        <taxon>Lactobacillaceae</taxon>
        <taxon>Liquorilactobacillus</taxon>
    </lineage>
</organism>
<name>A0A0R2D6H9_9LACO</name>
<dbReference type="SMART" id="SM00530">
    <property type="entry name" value="HTH_XRE"/>
    <property type="match status" value="1"/>
</dbReference>
<evidence type="ECO:0000256" key="2">
    <source>
        <dbReference type="SAM" id="Phobius"/>
    </source>
</evidence>